<dbReference type="PANTHER" id="PTHR36173">
    <property type="entry name" value="RIBONUCLEASE VAPC16-RELATED"/>
    <property type="match status" value="1"/>
</dbReference>
<dbReference type="RefSeq" id="WP_374039042.1">
    <property type="nucleotide sequence ID" value="NZ_CP169082.1"/>
</dbReference>
<name>A0ABW0FU09_9CAUL</name>
<organism evidence="2 3">
    <name type="scientific">Brevundimonas staleyi</name>
    <dbReference type="NCBI Taxonomy" id="74326"/>
    <lineage>
        <taxon>Bacteria</taxon>
        <taxon>Pseudomonadati</taxon>
        <taxon>Pseudomonadota</taxon>
        <taxon>Alphaproteobacteria</taxon>
        <taxon>Caulobacterales</taxon>
        <taxon>Caulobacteraceae</taxon>
        <taxon>Brevundimonas</taxon>
    </lineage>
</organism>
<protein>
    <submittedName>
        <fullName evidence="2">Type II toxin-antitoxin system VapC family toxin</fullName>
    </submittedName>
</protein>
<dbReference type="SUPFAM" id="SSF88723">
    <property type="entry name" value="PIN domain-like"/>
    <property type="match status" value="1"/>
</dbReference>
<dbReference type="CDD" id="cd09872">
    <property type="entry name" value="PIN_Sll0205-like"/>
    <property type="match status" value="1"/>
</dbReference>
<accession>A0ABW0FU09</accession>
<dbReference type="Pfam" id="PF01850">
    <property type="entry name" value="PIN"/>
    <property type="match status" value="1"/>
</dbReference>
<dbReference type="InterPro" id="IPR029060">
    <property type="entry name" value="PIN-like_dom_sf"/>
</dbReference>
<proteinExistence type="predicted"/>
<evidence type="ECO:0000259" key="1">
    <source>
        <dbReference type="Pfam" id="PF01850"/>
    </source>
</evidence>
<dbReference type="Proteomes" id="UP001596152">
    <property type="component" value="Unassembled WGS sequence"/>
</dbReference>
<gene>
    <name evidence="2" type="ORF">ACFPIE_12090</name>
</gene>
<feature type="domain" description="PIN" evidence="1">
    <location>
        <begin position="4"/>
        <end position="118"/>
    </location>
</feature>
<reference evidence="3" key="1">
    <citation type="journal article" date="2019" name="Int. J. Syst. Evol. Microbiol.">
        <title>The Global Catalogue of Microorganisms (GCM) 10K type strain sequencing project: providing services to taxonomists for standard genome sequencing and annotation.</title>
        <authorList>
            <consortium name="The Broad Institute Genomics Platform"/>
            <consortium name="The Broad Institute Genome Sequencing Center for Infectious Disease"/>
            <person name="Wu L."/>
            <person name="Ma J."/>
        </authorList>
    </citation>
    <scope>NUCLEOTIDE SEQUENCE [LARGE SCALE GENOMIC DNA]</scope>
    <source>
        <strain evidence="3">JCM 12125</strain>
    </source>
</reference>
<dbReference type="EMBL" id="JBHSLF010000023">
    <property type="protein sequence ID" value="MFC5344656.1"/>
    <property type="molecule type" value="Genomic_DNA"/>
</dbReference>
<dbReference type="InterPro" id="IPR052919">
    <property type="entry name" value="TA_system_RNase"/>
</dbReference>
<dbReference type="Gene3D" id="3.40.50.1010">
    <property type="entry name" value="5'-nuclease"/>
    <property type="match status" value="1"/>
</dbReference>
<evidence type="ECO:0000313" key="2">
    <source>
        <dbReference type="EMBL" id="MFC5344656.1"/>
    </source>
</evidence>
<evidence type="ECO:0000313" key="3">
    <source>
        <dbReference type="Proteomes" id="UP001596152"/>
    </source>
</evidence>
<comment type="caution">
    <text evidence="2">The sequence shown here is derived from an EMBL/GenBank/DDBJ whole genome shotgun (WGS) entry which is preliminary data.</text>
</comment>
<dbReference type="InterPro" id="IPR041705">
    <property type="entry name" value="PIN_Sll0205"/>
</dbReference>
<dbReference type="PANTHER" id="PTHR36173:SF2">
    <property type="entry name" value="RIBONUCLEASE VAPC16"/>
    <property type="match status" value="1"/>
</dbReference>
<dbReference type="InterPro" id="IPR002716">
    <property type="entry name" value="PIN_dom"/>
</dbReference>
<keyword evidence="3" id="KW-1185">Reference proteome</keyword>
<sequence>MRFLLDTQILIWASDASVRLSRQAAEIISDPVNELHFSVASIWEIAIKFGLGRSDFEADPRILRPALLATGYHELPITSRHALAVLDLPRLHGDPFDRLLVVQALTEGLTLLTSDRLLDGYPGDIRRV</sequence>